<feature type="transmembrane region" description="Helical" evidence="6">
    <location>
        <begin position="110"/>
        <end position="133"/>
    </location>
</feature>
<dbReference type="Pfam" id="PF20684">
    <property type="entry name" value="Fung_rhodopsin"/>
    <property type="match status" value="1"/>
</dbReference>
<protein>
    <recommendedName>
        <fullName evidence="7">Rhodopsin domain-containing protein</fullName>
    </recommendedName>
</protein>
<feature type="transmembrane region" description="Helical" evidence="6">
    <location>
        <begin position="265"/>
        <end position="288"/>
    </location>
</feature>
<evidence type="ECO:0000256" key="4">
    <source>
        <dbReference type="ARBA" id="ARBA00023136"/>
    </source>
</evidence>
<feature type="transmembrane region" description="Helical" evidence="6">
    <location>
        <begin position="232"/>
        <end position="253"/>
    </location>
</feature>
<reference evidence="8" key="1">
    <citation type="submission" date="2023-01" db="EMBL/GenBank/DDBJ databases">
        <authorList>
            <person name="Van Ghelder C."/>
            <person name="Rancurel C."/>
        </authorList>
    </citation>
    <scope>NUCLEOTIDE SEQUENCE</scope>
    <source>
        <strain evidence="8">CNCM I-4278</strain>
    </source>
</reference>
<keyword evidence="3 6" id="KW-1133">Transmembrane helix</keyword>
<dbReference type="PANTHER" id="PTHR33048:SF162">
    <property type="entry name" value="SATRATOXIN BIOSYNTHESIS SC1 CLUSTER PROTEIN 4"/>
    <property type="match status" value="1"/>
</dbReference>
<keyword evidence="2 6" id="KW-0812">Transmembrane</keyword>
<accession>A0A9W4UFI4</accession>
<dbReference type="EMBL" id="CAOQHR010000005">
    <property type="protein sequence ID" value="CAI6334779.1"/>
    <property type="molecule type" value="Genomic_DNA"/>
</dbReference>
<comment type="caution">
    <text evidence="8">The sequence shown here is derived from an EMBL/GenBank/DDBJ whole genome shotgun (WGS) entry which is preliminary data.</text>
</comment>
<keyword evidence="4 6" id="KW-0472">Membrane</keyword>
<feature type="transmembrane region" description="Helical" evidence="6">
    <location>
        <begin position="12"/>
        <end position="34"/>
    </location>
</feature>
<dbReference type="OrthoDB" id="444631at2759"/>
<evidence type="ECO:0000313" key="8">
    <source>
        <dbReference type="EMBL" id="CAI6334779.1"/>
    </source>
</evidence>
<name>A0A9W4UFI4_9PLEO</name>
<evidence type="ECO:0000256" key="3">
    <source>
        <dbReference type="ARBA" id="ARBA00022989"/>
    </source>
</evidence>
<proteinExistence type="inferred from homology"/>
<evidence type="ECO:0000256" key="1">
    <source>
        <dbReference type="ARBA" id="ARBA00004141"/>
    </source>
</evidence>
<sequence>MSPPGTRVAKPVFLGITSALFALCLLCSLVRFYIRLAVQREFGYDDGWLIVGLCCLIGGMITIYVSIDLMYEMQAVAQMAATGMTTIPTTPEEAAMLATMLRKTLEFRRLAAASTTLVWATICSVKFSFLALFKRLIRQMPRLMQFWWAVTVVNAAIAVYGVTVFFIACPNFTEKDLVQKMASCKSGAAMARQINHATAHMVLDIFGDLLILTIPVVILWQIRIPLSQKVGLGFTLCLTIIMIAVTAGRMIGLKYQGQLEHIWETLFLAASGEIGLILVSASAFRSLYISKIRVKDRGHQTITTLNWYHRSRSAFRRMAGSESDQPRTTVLVRDGSEEVKDGERIGGKIPGATMTGIRTFIDGNGKTTTIDVEKQDQESI</sequence>
<dbReference type="Proteomes" id="UP001152607">
    <property type="component" value="Unassembled WGS sequence"/>
</dbReference>
<feature type="transmembrane region" description="Helical" evidence="6">
    <location>
        <begin position="145"/>
        <end position="168"/>
    </location>
</feature>
<evidence type="ECO:0000256" key="6">
    <source>
        <dbReference type="SAM" id="Phobius"/>
    </source>
</evidence>
<organism evidence="8 9">
    <name type="scientific">Periconia digitata</name>
    <dbReference type="NCBI Taxonomy" id="1303443"/>
    <lineage>
        <taxon>Eukaryota</taxon>
        <taxon>Fungi</taxon>
        <taxon>Dikarya</taxon>
        <taxon>Ascomycota</taxon>
        <taxon>Pezizomycotina</taxon>
        <taxon>Dothideomycetes</taxon>
        <taxon>Pleosporomycetidae</taxon>
        <taxon>Pleosporales</taxon>
        <taxon>Massarineae</taxon>
        <taxon>Periconiaceae</taxon>
        <taxon>Periconia</taxon>
    </lineage>
</organism>
<feature type="transmembrane region" description="Helical" evidence="6">
    <location>
        <begin position="199"/>
        <end position="220"/>
    </location>
</feature>
<feature type="transmembrane region" description="Helical" evidence="6">
    <location>
        <begin position="46"/>
        <end position="67"/>
    </location>
</feature>
<gene>
    <name evidence="8" type="ORF">PDIGIT_LOCUS7847</name>
</gene>
<evidence type="ECO:0000256" key="2">
    <source>
        <dbReference type="ARBA" id="ARBA00022692"/>
    </source>
</evidence>
<evidence type="ECO:0000259" key="7">
    <source>
        <dbReference type="Pfam" id="PF20684"/>
    </source>
</evidence>
<dbReference type="InterPro" id="IPR052337">
    <property type="entry name" value="SAT4-like"/>
</dbReference>
<dbReference type="InterPro" id="IPR049326">
    <property type="entry name" value="Rhodopsin_dom_fungi"/>
</dbReference>
<comment type="subcellular location">
    <subcellularLocation>
        <location evidence="1">Membrane</location>
        <topology evidence="1">Multi-pass membrane protein</topology>
    </subcellularLocation>
</comment>
<evidence type="ECO:0000256" key="5">
    <source>
        <dbReference type="ARBA" id="ARBA00038359"/>
    </source>
</evidence>
<dbReference type="AlphaFoldDB" id="A0A9W4UFI4"/>
<evidence type="ECO:0000313" key="9">
    <source>
        <dbReference type="Proteomes" id="UP001152607"/>
    </source>
</evidence>
<comment type="similarity">
    <text evidence="5">Belongs to the SAT4 family.</text>
</comment>
<feature type="domain" description="Rhodopsin" evidence="7">
    <location>
        <begin position="30"/>
        <end position="264"/>
    </location>
</feature>
<keyword evidence="9" id="KW-1185">Reference proteome</keyword>
<dbReference type="GO" id="GO:0016020">
    <property type="term" value="C:membrane"/>
    <property type="evidence" value="ECO:0007669"/>
    <property type="project" value="UniProtKB-SubCell"/>
</dbReference>
<dbReference type="PANTHER" id="PTHR33048">
    <property type="entry name" value="PTH11-LIKE INTEGRAL MEMBRANE PROTEIN (AFU_ORTHOLOGUE AFUA_5G11245)"/>
    <property type="match status" value="1"/>
</dbReference>